<dbReference type="RefSeq" id="WP_058312117.1">
    <property type="nucleotide sequence ID" value="NZ_CYTW01000003.1"/>
</dbReference>
<evidence type="ECO:0000256" key="1">
    <source>
        <dbReference type="SAM" id="MobiDB-lite"/>
    </source>
</evidence>
<organism evidence="2 3">
    <name type="scientific">Shimia thalassica</name>
    <dbReference type="NCBI Taxonomy" id="1715693"/>
    <lineage>
        <taxon>Bacteria</taxon>
        <taxon>Pseudomonadati</taxon>
        <taxon>Pseudomonadota</taxon>
        <taxon>Alphaproteobacteria</taxon>
        <taxon>Rhodobacterales</taxon>
        <taxon>Roseobacteraceae</taxon>
    </lineage>
</organism>
<proteinExistence type="predicted"/>
<accession>A0A0P1IU18</accession>
<dbReference type="Proteomes" id="UP000051870">
    <property type="component" value="Unassembled WGS sequence"/>
</dbReference>
<dbReference type="AlphaFoldDB" id="A0A0P1IU18"/>
<name>A0A0P1IU18_9RHOB</name>
<sequence length="227" mass="25947">MVQFYYAENSDGEIVEAADIVPEDRHKYADLVCPGCKEPMTAAVGEVVESHFRHKVGEHCSDYFAQVIEKTIAHSHRQRQANNQPYDLIVPGGKVINLAKSDAVLEQHETNSGFRVDLRFRTKVGQIDVVVSRRETDMQMLKHMEGFCIGVDAQIAQARGEQNLVKLFKIGIDTNKLFVEFYKGGQKQFFIQRRKPPKNSMTAKERLKKQPGESTEDYRFRLLGKRS</sequence>
<feature type="region of interest" description="Disordered" evidence="1">
    <location>
        <begin position="195"/>
        <end position="215"/>
    </location>
</feature>
<evidence type="ECO:0000313" key="3">
    <source>
        <dbReference type="Proteomes" id="UP000051870"/>
    </source>
</evidence>
<reference evidence="3" key="1">
    <citation type="submission" date="2015-09" db="EMBL/GenBank/DDBJ databases">
        <authorList>
            <person name="Rodrigo-Torres Lidia"/>
            <person name="Arahal R.David."/>
        </authorList>
    </citation>
    <scope>NUCLEOTIDE SEQUENCE [LARGE SCALE GENOMIC DNA]</scope>
    <source>
        <strain evidence="3">CECT 7735</strain>
    </source>
</reference>
<dbReference type="GeneID" id="83881952"/>
<keyword evidence="3" id="KW-1185">Reference proteome</keyword>
<feature type="compositionally biased region" description="Basic and acidic residues" evidence="1">
    <location>
        <begin position="203"/>
        <end position="215"/>
    </location>
</feature>
<evidence type="ECO:0000313" key="2">
    <source>
        <dbReference type="EMBL" id="CUK05857.1"/>
    </source>
</evidence>
<protein>
    <submittedName>
        <fullName evidence="2">Competence protein</fullName>
    </submittedName>
</protein>
<gene>
    <name evidence="2" type="ORF">PH7735_02959</name>
</gene>
<dbReference type="EMBL" id="CYTW01000003">
    <property type="protein sequence ID" value="CUK05857.1"/>
    <property type="molecule type" value="Genomic_DNA"/>
</dbReference>